<evidence type="ECO:0000256" key="10">
    <source>
        <dbReference type="ARBA" id="ARBA00022723"/>
    </source>
</evidence>
<dbReference type="Gene3D" id="3.40.50.10990">
    <property type="entry name" value="GTP cyclohydrolase II"/>
    <property type="match status" value="1"/>
</dbReference>
<comment type="similarity">
    <text evidence="6">In the C-terminal section; belongs to the GTP cyclohydrolase II family.</text>
</comment>
<evidence type="ECO:0000313" key="17">
    <source>
        <dbReference type="Proteomes" id="UP000309215"/>
    </source>
</evidence>
<dbReference type="InterPro" id="IPR032677">
    <property type="entry name" value="GTP_cyclohydro_II"/>
</dbReference>
<evidence type="ECO:0000313" key="16">
    <source>
        <dbReference type="EMBL" id="TKD07406.1"/>
    </source>
</evidence>
<keyword evidence="11 14" id="KW-0460">Magnesium</keyword>
<dbReference type="UniPathway" id="UPA00275">
    <property type="reaction ID" value="UER00399"/>
</dbReference>
<feature type="binding site" evidence="14">
    <location>
        <begin position="36"/>
        <end position="37"/>
    </location>
    <ligand>
        <name>D-ribulose 5-phosphate</name>
        <dbReference type="ChEBI" id="CHEBI:58121"/>
    </ligand>
</feature>
<dbReference type="GO" id="GO:0000287">
    <property type="term" value="F:magnesium ion binding"/>
    <property type="evidence" value="ECO:0007669"/>
    <property type="project" value="UniProtKB-UniRule"/>
</dbReference>
<dbReference type="PIRSF" id="PIRSF001259">
    <property type="entry name" value="RibA"/>
    <property type="match status" value="1"/>
</dbReference>
<evidence type="ECO:0000256" key="8">
    <source>
        <dbReference type="ARBA" id="ARBA00018836"/>
    </source>
</evidence>
<keyword evidence="9 14" id="KW-0686">Riboflavin biosynthesis</keyword>
<dbReference type="EC" id="4.1.99.12" evidence="7 14"/>
<dbReference type="OrthoDB" id="9793111at2"/>
<comment type="similarity">
    <text evidence="14">Belongs to the DHBP synthase family.</text>
</comment>
<evidence type="ECO:0000259" key="15">
    <source>
        <dbReference type="Pfam" id="PF00925"/>
    </source>
</evidence>
<protein>
    <recommendedName>
        <fullName evidence="8 14">3,4-dihydroxy-2-butanone 4-phosphate synthase</fullName>
        <shortName evidence="14">DHBP synthase</shortName>
        <ecNumber evidence="7 14">4.1.99.12</ecNumber>
    </recommendedName>
</protein>
<dbReference type="PANTHER" id="PTHR21327:SF18">
    <property type="entry name" value="3,4-DIHYDROXY-2-BUTANONE 4-PHOSPHATE SYNTHASE"/>
    <property type="match status" value="1"/>
</dbReference>
<keyword evidence="10 14" id="KW-0479">Metal-binding</keyword>
<evidence type="ECO:0000256" key="2">
    <source>
        <dbReference type="ARBA" id="ARBA00001936"/>
    </source>
</evidence>
<evidence type="ECO:0000256" key="9">
    <source>
        <dbReference type="ARBA" id="ARBA00022619"/>
    </source>
</evidence>
<dbReference type="HAMAP" id="MF_00180">
    <property type="entry name" value="RibB"/>
    <property type="match status" value="1"/>
</dbReference>
<dbReference type="PANTHER" id="PTHR21327">
    <property type="entry name" value="GTP CYCLOHYDROLASE II-RELATED"/>
    <property type="match status" value="1"/>
</dbReference>
<dbReference type="AlphaFoldDB" id="A0A4V5PMV0"/>
<evidence type="ECO:0000256" key="7">
    <source>
        <dbReference type="ARBA" id="ARBA00012153"/>
    </source>
</evidence>
<comment type="similarity">
    <text evidence="5">In the N-terminal section; belongs to the DHBP synthase family.</text>
</comment>
<dbReference type="FunFam" id="3.90.870.10:FF:000001">
    <property type="entry name" value="Riboflavin biosynthesis protein RibBA"/>
    <property type="match status" value="1"/>
</dbReference>
<comment type="cofactor">
    <cofactor evidence="14">
        <name>Mg(2+)</name>
        <dbReference type="ChEBI" id="CHEBI:18420"/>
    </cofactor>
    <cofactor evidence="14">
        <name>Mn(2+)</name>
        <dbReference type="ChEBI" id="CHEBI:29035"/>
    </cofactor>
    <text evidence="14">Binds 2 divalent metal cations per subunit. Magnesium or manganese.</text>
</comment>
<evidence type="ECO:0000256" key="5">
    <source>
        <dbReference type="ARBA" id="ARBA00005520"/>
    </source>
</evidence>
<dbReference type="InterPro" id="IPR017945">
    <property type="entry name" value="DHBP_synth_RibB-like_a/b_dom"/>
</dbReference>
<dbReference type="GO" id="GO:0005829">
    <property type="term" value="C:cytosol"/>
    <property type="evidence" value="ECO:0007669"/>
    <property type="project" value="TreeGrafter"/>
</dbReference>
<evidence type="ECO:0000256" key="12">
    <source>
        <dbReference type="ARBA" id="ARBA00023211"/>
    </source>
</evidence>
<comment type="cofactor">
    <cofactor evidence="2">
        <name>Mn(2+)</name>
        <dbReference type="ChEBI" id="CHEBI:29035"/>
    </cofactor>
</comment>
<dbReference type="SUPFAM" id="SSF55821">
    <property type="entry name" value="YrdC/RibB"/>
    <property type="match status" value="1"/>
</dbReference>
<dbReference type="NCBIfam" id="TIGR00506">
    <property type="entry name" value="ribB"/>
    <property type="match status" value="1"/>
</dbReference>
<feature type="binding site" evidence="14">
    <location>
        <position position="37"/>
    </location>
    <ligand>
        <name>Mg(2+)</name>
        <dbReference type="ChEBI" id="CHEBI:18420"/>
        <label>2</label>
    </ligand>
</feature>
<feature type="site" description="Essential for catalytic activity" evidence="14">
    <location>
        <position position="175"/>
    </location>
</feature>
<dbReference type="InterPro" id="IPR036144">
    <property type="entry name" value="RibA-like_sf"/>
</dbReference>
<evidence type="ECO:0000256" key="6">
    <source>
        <dbReference type="ARBA" id="ARBA00008976"/>
    </source>
</evidence>
<comment type="pathway">
    <text evidence="4 14">Cofactor biosynthesis; riboflavin biosynthesis; 2-hydroxy-3-oxobutyl phosphate from D-ribulose 5-phosphate: step 1/1.</text>
</comment>
<keyword evidence="12 14" id="KW-0464">Manganese</keyword>
<dbReference type="SUPFAM" id="SSF142695">
    <property type="entry name" value="RibA-like"/>
    <property type="match status" value="1"/>
</dbReference>
<gene>
    <name evidence="14 16" type="primary">ribB</name>
    <name evidence="16" type="ORF">E8A74_18355</name>
</gene>
<dbReference type="Proteomes" id="UP000309215">
    <property type="component" value="Unassembled WGS sequence"/>
</dbReference>
<keyword evidence="13 14" id="KW-0456">Lyase</keyword>
<feature type="binding site" evidence="14">
    <location>
        <position position="37"/>
    </location>
    <ligand>
        <name>Mg(2+)</name>
        <dbReference type="ChEBI" id="CHEBI:18420"/>
        <label>1</label>
    </ligand>
</feature>
<dbReference type="Pfam" id="PF00925">
    <property type="entry name" value="GTP_cyclohydro2"/>
    <property type="match status" value="1"/>
</dbReference>
<accession>A0A4V5PMV0</accession>
<evidence type="ECO:0000256" key="4">
    <source>
        <dbReference type="ARBA" id="ARBA00004904"/>
    </source>
</evidence>
<comment type="caution">
    <text evidence="14">Lacks conserved residue(s) required for the propagation of feature annotation.</text>
</comment>
<dbReference type="Gene3D" id="3.90.870.10">
    <property type="entry name" value="DHBP synthase"/>
    <property type="match status" value="1"/>
</dbReference>
<dbReference type="RefSeq" id="WP_136930322.1">
    <property type="nucleotide sequence ID" value="NZ_SSMQ01000017.1"/>
</dbReference>
<proteinExistence type="inferred from homology"/>
<dbReference type="GO" id="GO:0008686">
    <property type="term" value="F:3,4-dihydroxy-2-butanone-4-phosphate synthase activity"/>
    <property type="evidence" value="ECO:0007669"/>
    <property type="project" value="UniProtKB-UniRule"/>
</dbReference>
<dbReference type="InterPro" id="IPR000422">
    <property type="entry name" value="DHBP_synthase_RibB"/>
</dbReference>
<comment type="catalytic activity">
    <reaction evidence="1 14">
        <text>D-ribulose 5-phosphate = (2S)-2-hydroxy-3-oxobutyl phosphate + formate + H(+)</text>
        <dbReference type="Rhea" id="RHEA:18457"/>
        <dbReference type="ChEBI" id="CHEBI:15378"/>
        <dbReference type="ChEBI" id="CHEBI:15740"/>
        <dbReference type="ChEBI" id="CHEBI:58121"/>
        <dbReference type="ChEBI" id="CHEBI:58830"/>
        <dbReference type="EC" id="4.1.99.12"/>
    </reaction>
</comment>
<evidence type="ECO:0000256" key="14">
    <source>
        <dbReference type="HAMAP-Rule" id="MF_00180"/>
    </source>
</evidence>
<evidence type="ECO:0000256" key="11">
    <source>
        <dbReference type="ARBA" id="ARBA00022842"/>
    </source>
</evidence>
<evidence type="ECO:0000256" key="3">
    <source>
        <dbReference type="ARBA" id="ARBA00002284"/>
    </source>
</evidence>
<organism evidence="16 17">
    <name type="scientific">Polyangium fumosum</name>
    <dbReference type="NCBI Taxonomy" id="889272"/>
    <lineage>
        <taxon>Bacteria</taxon>
        <taxon>Pseudomonadati</taxon>
        <taxon>Myxococcota</taxon>
        <taxon>Polyangia</taxon>
        <taxon>Polyangiales</taxon>
        <taxon>Polyangiaceae</taxon>
        <taxon>Polyangium</taxon>
    </lineage>
</organism>
<dbReference type="EMBL" id="SSMQ01000017">
    <property type="protein sequence ID" value="TKD07406.1"/>
    <property type="molecule type" value="Genomic_DNA"/>
</dbReference>
<sequence length="384" mass="41519">MPHRLTIDSAVLSRVNRALDEIRSGRMVILVDDEDRENEGDLCMAAERVSPEAINFMAKHGRGLICLTLEEEQVDRLELPMMSAPGRGGPPLGTAFTVSIEARTGVTTGISAADRARTIQVAIQPDARPTDLVTPGHVFPLRARRGGVLVRTGQTEGSVDLARLAGLRAAGVICEIMNDDGTMARMPDLERFGGQHELVILSVADLIQYRLQTERLVRRVSERQIRLDLTGTTWTAAVYEIIGEARQFLALVKGTVDGTKPTLCRVHAGALVADLFSSTPFEGGSNLREAISLIEKAGEGVVLYIPPRLDLGAELEAKGRTTTQETRAPQQALREFGLGAQVLADLGCQKLRLLTNSQTKIAGLDGFGLEVVERVPLVSMQGEA</sequence>
<feature type="binding site" evidence="14">
    <location>
        <begin position="151"/>
        <end position="155"/>
    </location>
    <ligand>
        <name>D-ribulose 5-phosphate</name>
        <dbReference type="ChEBI" id="CHEBI:58121"/>
    </ligand>
</feature>
<reference evidence="16 17" key="1">
    <citation type="submission" date="2019-04" db="EMBL/GenBank/DDBJ databases">
        <authorList>
            <person name="Li Y."/>
            <person name="Wang J."/>
        </authorList>
    </citation>
    <scope>NUCLEOTIDE SEQUENCE [LARGE SCALE GENOMIC DNA]</scope>
    <source>
        <strain evidence="16 17">DSM 14668</strain>
    </source>
</reference>
<dbReference type="GO" id="GO:0030145">
    <property type="term" value="F:manganese ion binding"/>
    <property type="evidence" value="ECO:0007669"/>
    <property type="project" value="UniProtKB-UniRule"/>
</dbReference>
<dbReference type="Pfam" id="PF00926">
    <property type="entry name" value="DHBP_synthase"/>
    <property type="match status" value="1"/>
</dbReference>
<evidence type="ECO:0000256" key="1">
    <source>
        <dbReference type="ARBA" id="ARBA00000141"/>
    </source>
</evidence>
<feature type="site" description="Essential for catalytic activity" evidence="14">
    <location>
        <position position="137"/>
    </location>
</feature>
<keyword evidence="17" id="KW-1185">Reference proteome</keyword>
<comment type="function">
    <text evidence="3 14">Catalyzes the conversion of D-ribulose 5-phosphate to formate and 3,4-dihydroxy-2-butanone 4-phosphate.</text>
</comment>
<comment type="caution">
    <text evidence="16">The sequence shown here is derived from an EMBL/GenBank/DDBJ whole genome shotgun (WGS) entry which is preliminary data.</text>
</comment>
<evidence type="ECO:0000256" key="13">
    <source>
        <dbReference type="ARBA" id="ARBA00023239"/>
    </source>
</evidence>
<name>A0A4V5PMV0_9BACT</name>
<comment type="subunit">
    <text evidence="14">Homodimer.</text>
</comment>
<feature type="binding site" evidence="14">
    <location>
        <position position="41"/>
    </location>
    <ligand>
        <name>D-ribulose 5-phosphate</name>
        <dbReference type="ChEBI" id="CHEBI:58121"/>
    </ligand>
</feature>
<dbReference type="GO" id="GO:0003935">
    <property type="term" value="F:GTP cyclohydrolase II activity"/>
    <property type="evidence" value="ECO:0007669"/>
    <property type="project" value="TreeGrafter"/>
</dbReference>
<feature type="domain" description="GTP cyclohydrolase II" evidence="15">
    <location>
        <begin position="222"/>
        <end position="376"/>
    </location>
</feature>
<dbReference type="GO" id="GO:0009231">
    <property type="term" value="P:riboflavin biosynthetic process"/>
    <property type="evidence" value="ECO:0007669"/>
    <property type="project" value="UniProtKB-UniRule"/>
</dbReference>